<dbReference type="Proteomes" id="UP000184074">
    <property type="component" value="Unassembled WGS sequence"/>
</dbReference>
<gene>
    <name evidence="2" type="ORF">SAMN05444003_1004</name>
</gene>
<proteinExistence type="predicted"/>
<organism evidence="2 3">
    <name type="scientific">Cognatiyoonia sediminum</name>
    <dbReference type="NCBI Taxonomy" id="1508389"/>
    <lineage>
        <taxon>Bacteria</taxon>
        <taxon>Pseudomonadati</taxon>
        <taxon>Pseudomonadota</taxon>
        <taxon>Alphaproteobacteria</taxon>
        <taxon>Rhodobacterales</taxon>
        <taxon>Paracoccaceae</taxon>
        <taxon>Cognatiyoonia</taxon>
    </lineage>
</organism>
<name>A0A1M5MU58_9RHOB</name>
<dbReference type="PROSITE" id="PS51257">
    <property type="entry name" value="PROKAR_LIPOPROTEIN"/>
    <property type="match status" value="1"/>
</dbReference>
<dbReference type="RefSeq" id="WP_072899747.1">
    <property type="nucleotide sequence ID" value="NZ_FQXB01000001.1"/>
</dbReference>
<dbReference type="AlphaFoldDB" id="A0A1M5MU58"/>
<feature type="signal peptide" evidence="1">
    <location>
        <begin position="1"/>
        <end position="22"/>
    </location>
</feature>
<sequence>MSKILKMSFILALAVGCSPSQNSIDLSTPAVQNILSQPFPEYAAKLRIAQQIAASCDRYDFNMDMQVALSAARPDTANGRLIEFRQVRGVELAKDVETRSFQAKHGVVVGVDNLCAAGDREVAEQTGISAFLQAS</sequence>
<evidence type="ECO:0000256" key="1">
    <source>
        <dbReference type="SAM" id="SignalP"/>
    </source>
</evidence>
<feature type="chain" id="PRO_5009912432" description="Lipoprotein" evidence="1">
    <location>
        <begin position="23"/>
        <end position="135"/>
    </location>
</feature>
<dbReference type="EMBL" id="FQXB01000001">
    <property type="protein sequence ID" value="SHG80439.1"/>
    <property type="molecule type" value="Genomic_DNA"/>
</dbReference>
<dbReference type="STRING" id="1508389.SAMN05444003_1004"/>
<reference evidence="2 3" key="1">
    <citation type="submission" date="2016-11" db="EMBL/GenBank/DDBJ databases">
        <authorList>
            <person name="Jaros S."/>
            <person name="Januszkiewicz K."/>
            <person name="Wedrychowicz H."/>
        </authorList>
    </citation>
    <scope>NUCLEOTIDE SEQUENCE [LARGE SCALE GENOMIC DNA]</scope>
    <source>
        <strain evidence="2 3">DSM 28715</strain>
    </source>
</reference>
<dbReference type="OrthoDB" id="7867118at2"/>
<keyword evidence="1" id="KW-0732">Signal</keyword>
<accession>A0A1M5MU58</accession>
<protein>
    <recommendedName>
        <fullName evidence="4">Lipoprotein</fullName>
    </recommendedName>
</protein>
<keyword evidence="3" id="KW-1185">Reference proteome</keyword>
<evidence type="ECO:0000313" key="3">
    <source>
        <dbReference type="Proteomes" id="UP000184074"/>
    </source>
</evidence>
<evidence type="ECO:0000313" key="2">
    <source>
        <dbReference type="EMBL" id="SHG80439.1"/>
    </source>
</evidence>
<evidence type="ECO:0008006" key="4">
    <source>
        <dbReference type="Google" id="ProtNLM"/>
    </source>
</evidence>